<dbReference type="Gene3D" id="1.10.3210.10">
    <property type="entry name" value="Hypothetical protein af1432"/>
    <property type="match status" value="1"/>
</dbReference>
<dbReference type="CDD" id="cd01668">
    <property type="entry name" value="TGS_RSH"/>
    <property type="match status" value="1"/>
</dbReference>
<dbReference type="Pfam" id="PF02824">
    <property type="entry name" value="TGS"/>
    <property type="match status" value="1"/>
</dbReference>
<dbReference type="GO" id="GO:0005524">
    <property type="term" value="F:ATP binding"/>
    <property type="evidence" value="ECO:0007669"/>
    <property type="project" value="UniProtKB-KW"/>
</dbReference>
<dbReference type="Pfam" id="PF13328">
    <property type="entry name" value="HD_4"/>
    <property type="match status" value="1"/>
</dbReference>
<evidence type="ECO:0000313" key="19">
    <source>
        <dbReference type="Proteomes" id="UP000630936"/>
    </source>
</evidence>
<evidence type="ECO:0000256" key="3">
    <source>
        <dbReference type="ARBA" id="ARBA00019852"/>
    </source>
</evidence>
<dbReference type="NCBIfam" id="TIGR00691">
    <property type="entry name" value="spoT_relA"/>
    <property type="match status" value="1"/>
</dbReference>
<keyword evidence="8" id="KW-0342">GTP-binding</keyword>
<gene>
    <name evidence="18" type="primary">relA</name>
    <name evidence="18" type="ORF">GCM10010387_65180</name>
</gene>
<dbReference type="CDD" id="cd05399">
    <property type="entry name" value="NT_Rel-Spo_like"/>
    <property type="match status" value="1"/>
</dbReference>
<comment type="catalytic activity">
    <reaction evidence="12">
        <text>GTP + ATP = guanosine 3'-diphosphate 5'-triphosphate + AMP</text>
        <dbReference type="Rhea" id="RHEA:22088"/>
        <dbReference type="ChEBI" id="CHEBI:30616"/>
        <dbReference type="ChEBI" id="CHEBI:37565"/>
        <dbReference type="ChEBI" id="CHEBI:142410"/>
        <dbReference type="ChEBI" id="CHEBI:456215"/>
        <dbReference type="EC" id="2.7.6.5"/>
    </reaction>
</comment>
<dbReference type="InterPro" id="IPR043519">
    <property type="entry name" value="NT_sf"/>
</dbReference>
<dbReference type="InterPro" id="IPR006674">
    <property type="entry name" value="HD_domain"/>
</dbReference>
<evidence type="ECO:0000256" key="14">
    <source>
        <dbReference type="SAM" id="MobiDB-lite"/>
    </source>
</evidence>
<dbReference type="FunFam" id="3.30.460.10:FF:000001">
    <property type="entry name" value="GTP pyrophosphokinase RelA"/>
    <property type="match status" value="1"/>
</dbReference>
<reference evidence="18" key="2">
    <citation type="submission" date="2020-09" db="EMBL/GenBank/DDBJ databases">
        <authorList>
            <person name="Sun Q."/>
            <person name="Ohkuma M."/>
        </authorList>
    </citation>
    <scope>NUCLEOTIDE SEQUENCE</scope>
    <source>
        <strain evidence="18">JCM 4988</strain>
    </source>
</reference>
<dbReference type="SMART" id="SM00954">
    <property type="entry name" value="RelA_SpoT"/>
    <property type="match status" value="1"/>
</dbReference>
<dbReference type="SMART" id="SM00471">
    <property type="entry name" value="HDc"/>
    <property type="match status" value="1"/>
</dbReference>
<dbReference type="Gene3D" id="3.30.460.10">
    <property type="entry name" value="Beta Polymerase, domain 2"/>
    <property type="match status" value="1"/>
</dbReference>
<dbReference type="Gene3D" id="3.30.70.260">
    <property type="match status" value="1"/>
</dbReference>
<dbReference type="Pfam" id="PF13291">
    <property type="entry name" value="ACT_4"/>
    <property type="match status" value="1"/>
</dbReference>
<dbReference type="FunFam" id="3.10.20.30:FF:000002">
    <property type="entry name" value="GTP pyrophosphokinase (RelA/SpoT)"/>
    <property type="match status" value="1"/>
</dbReference>
<dbReference type="RefSeq" id="WP_190126916.1">
    <property type="nucleotide sequence ID" value="NZ_BMWG01000035.1"/>
</dbReference>
<dbReference type="InterPro" id="IPR033655">
    <property type="entry name" value="TGS_RelA/SpoT"/>
</dbReference>
<feature type="domain" description="HD" evidence="16">
    <location>
        <begin position="153"/>
        <end position="250"/>
    </location>
</feature>
<sequence length="848" mass="93777">MPDEVRPATAAQPDRKADEAAAAPAAPADKPSGASARPAPDRAASGASPVSAVKPPVKPSGATASKPPATAAPRPAPAPTPRGTASSNRVRARLARLGVQRSSPYNPVLEPLLRIVRSNDPKIETSTLRQIERSYQVAERWHRGQKRKSGDPYITHPLAVTTILAELGMDPATLMAGLLHDTVEDTEYGLDTLRRDFGDQVALLVDGVTKLDKVKFGEAAQAETVRKMVVAMAKDPRVLVIKLADRLHNMRTMRYLKREKQEKKARETLEIYAPLAHRLGMNTIKWELEDLAFAILYPKMYDEIVRLVAERAPKRDEYLAIVTDEVQSDLRSARIKATVTGRPKHYYSVYQKMIVRGRDFAEIYDLVGIRVLVDTVRDCYAALGTVHARWNPVPGRFKDYIAMPKFNMYQSLHTTVIGPNGKPVELQIRTFDMHRRAEYGIAAHWKYKQEPSAGASKVRTDVPKKAGKDDHINDMAWLRQLLDWQKETEDPSEFLESLRFDLSRNEVFVFTPKGDVIALPAGATPVDFAYAVHTEVGHRTIGARVNGRLVPLESTLDNGDLVEVFTSKAEGAGPSRDWLGFVKSPRARNKIRAWFSKERRDEAIEQGKDSIARAMRKQNLPIQRILTGDSLVTLAHEMRYPDISSLYAAIGEGHVAAQGVVQKLVQALGGEEAANEDIAEDALPSTGRGKKRRSNADPGVVVKGVDDVWVKLARCCTPVPGDPIIGFVTRGSGVSVHRADCVNVDSLSQQPERILDVEWAPTQSSVFLVAIQVEALDRSRLLSDVTRVLSDQHVNILSAAVQTSRDRVATSRFTFEMGDPKHLGHVLKAVRGVEGVYDVYRVTSARRP</sequence>
<feature type="compositionally biased region" description="Low complexity" evidence="14">
    <location>
        <begin position="20"/>
        <end position="73"/>
    </location>
</feature>
<keyword evidence="5" id="KW-0547">Nucleotide-binding</keyword>
<reference evidence="18" key="1">
    <citation type="journal article" date="2014" name="Int. J. Syst. Evol. Microbiol.">
        <title>Complete genome sequence of Corynebacterium casei LMG S-19264T (=DSM 44701T), isolated from a smear-ripened cheese.</title>
        <authorList>
            <consortium name="US DOE Joint Genome Institute (JGI-PGF)"/>
            <person name="Walter F."/>
            <person name="Albersmeier A."/>
            <person name="Kalinowski J."/>
            <person name="Ruckert C."/>
        </authorList>
    </citation>
    <scope>NUCLEOTIDE SEQUENCE</scope>
    <source>
        <strain evidence="18">JCM 4988</strain>
    </source>
</reference>
<evidence type="ECO:0000256" key="12">
    <source>
        <dbReference type="ARBA" id="ARBA00048244"/>
    </source>
</evidence>
<dbReference type="GO" id="GO:0005886">
    <property type="term" value="C:plasma membrane"/>
    <property type="evidence" value="ECO:0007669"/>
    <property type="project" value="TreeGrafter"/>
</dbReference>
<dbReference type="Pfam" id="PF04607">
    <property type="entry name" value="RelA_SpoT"/>
    <property type="match status" value="1"/>
</dbReference>
<protein>
    <recommendedName>
        <fullName evidence="3">GTP pyrophosphokinase</fullName>
        <ecNumber evidence="2">2.7.6.5</ecNumber>
    </recommendedName>
    <alternativeName>
        <fullName evidence="10">(p)ppGpp synthase</fullName>
    </alternativeName>
    <alternativeName>
        <fullName evidence="9">ATP:GTP 3'-pyrophosphotransferase</fullName>
    </alternativeName>
    <alternativeName>
        <fullName evidence="11">ppGpp synthase I</fullName>
    </alternativeName>
</protein>
<comment type="function">
    <text evidence="13">In eubacteria ppGpp (guanosine 3'-diphosphate 5'-diphosphate) is a mediator of the stringent response that coordinates a variety of cellular activities in response to changes in nutritional abundance.</text>
</comment>
<dbReference type="PANTHER" id="PTHR21262:SF31">
    <property type="entry name" value="GTP PYROPHOSPHOKINASE"/>
    <property type="match status" value="1"/>
</dbReference>
<dbReference type="InterPro" id="IPR012676">
    <property type="entry name" value="TGS-like"/>
</dbReference>
<feature type="region of interest" description="Disordered" evidence="14">
    <location>
        <begin position="678"/>
        <end position="697"/>
    </location>
</feature>
<dbReference type="GO" id="GO:0016301">
    <property type="term" value="F:kinase activity"/>
    <property type="evidence" value="ECO:0007669"/>
    <property type="project" value="UniProtKB-KW"/>
</dbReference>
<evidence type="ECO:0000256" key="5">
    <source>
        <dbReference type="ARBA" id="ARBA00022741"/>
    </source>
</evidence>
<keyword evidence="7" id="KW-0067">ATP-binding</keyword>
<dbReference type="SUPFAM" id="SSF55021">
    <property type="entry name" value="ACT-like"/>
    <property type="match status" value="1"/>
</dbReference>
<evidence type="ECO:0000256" key="6">
    <source>
        <dbReference type="ARBA" id="ARBA00022777"/>
    </source>
</evidence>
<dbReference type="SUPFAM" id="SSF109604">
    <property type="entry name" value="HD-domain/PDEase-like"/>
    <property type="match status" value="1"/>
</dbReference>
<evidence type="ECO:0000256" key="10">
    <source>
        <dbReference type="ARBA" id="ARBA00032407"/>
    </source>
</evidence>
<comment type="pathway">
    <text evidence="1">Purine metabolism; ppGpp biosynthesis; ppGpp from GTP: step 1/2.</text>
</comment>
<dbReference type="GO" id="GO:0008728">
    <property type="term" value="F:GTP diphosphokinase activity"/>
    <property type="evidence" value="ECO:0007669"/>
    <property type="project" value="UniProtKB-EC"/>
</dbReference>
<evidence type="ECO:0000313" key="18">
    <source>
        <dbReference type="EMBL" id="GGZ62685.1"/>
    </source>
</evidence>
<evidence type="ECO:0000256" key="2">
    <source>
        <dbReference type="ARBA" id="ARBA00013251"/>
    </source>
</evidence>
<dbReference type="CDD" id="cd00077">
    <property type="entry name" value="HDc"/>
    <property type="match status" value="1"/>
</dbReference>
<dbReference type="InterPro" id="IPR004095">
    <property type="entry name" value="TGS"/>
</dbReference>
<dbReference type="GO" id="GO:0015969">
    <property type="term" value="P:guanosine tetraphosphate metabolic process"/>
    <property type="evidence" value="ECO:0007669"/>
    <property type="project" value="InterPro"/>
</dbReference>
<name>A0A918QNU2_9ACTN</name>
<evidence type="ECO:0000256" key="13">
    <source>
        <dbReference type="RuleBase" id="RU003847"/>
    </source>
</evidence>
<dbReference type="EC" id="2.7.6.5" evidence="2"/>
<dbReference type="FunFam" id="1.10.3210.10:FF:000001">
    <property type="entry name" value="GTP pyrophosphokinase RelA"/>
    <property type="match status" value="1"/>
</dbReference>
<dbReference type="GO" id="GO:0005525">
    <property type="term" value="F:GTP binding"/>
    <property type="evidence" value="ECO:0007669"/>
    <property type="project" value="UniProtKB-KW"/>
</dbReference>
<dbReference type="InterPro" id="IPR007685">
    <property type="entry name" value="RelA_SpoT"/>
</dbReference>
<evidence type="ECO:0000259" key="16">
    <source>
        <dbReference type="PROSITE" id="PS51831"/>
    </source>
</evidence>
<evidence type="ECO:0000259" key="17">
    <source>
        <dbReference type="PROSITE" id="PS51880"/>
    </source>
</evidence>
<dbReference type="EMBL" id="BMWG01000035">
    <property type="protein sequence ID" value="GGZ62685.1"/>
    <property type="molecule type" value="Genomic_DNA"/>
</dbReference>
<dbReference type="InterPro" id="IPR045865">
    <property type="entry name" value="ACT-like_dom_sf"/>
</dbReference>
<proteinExistence type="inferred from homology"/>
<organism evidence="18 19">
    <name type="scientific">Streptomyces inusitatus</name>
    <dbReference type="NCBI Taxonomy" id="68221"/>
    <lineage>
        <taxon>Bacteria</taxon>
        <taxon>Bacillati</taxon>
        <taxon>Actinomycetota</taxon>
        <taxon>Actinomycetes</taxon>
        <taxon>Kitasatosporales</taxon>
        <taxon>Streptomycetaceae</taxon>
        <taxon>Streptomyces</taxon>
    </lineage>
</organism>
<comment type="caution">
    <text evidence="18">The sequence shown here is derived from an EMBL/GenBank/DDBJ whole genome shotgun (WGS) entry which is preliminary data.</text>
</comment>
<dbReference type="PANTHER" id="PTHR21262">
    <property type="entry name" value="GUANOSINE-3',5'-BIS DIPHOSPHATE 3'-PYROPHOSPHOHYDROLASE"/>
    <property type="match status" value="1"/>
</dbReference>
<accession>A0A918QNU2</accession>
<dbReference type="InterPro" id="IPR004811">
    <property type="entry name" value="RelA/Spo_fam"/>
</dbReference>
<dbReference type="AlphaFoldDB" id="A0A918QNU2"/>
<dbReference type="InterPro" id="IPR002912">
    <property type="entry name" value="ACT_dom"/>
</dbReference>
<dbReference type="SUPFAM" id="SSF81301">
    <property type="entry name" value="Nucleotidyltransferase"/>
    <property type="match status" value="1"/>
</dbReference>
<feature type="domain" description="TGS" evidence="17">
    <location>
        <begin position="505"/>
        <end position="566"/>
    </location>
</feature>
<dbReference type="PROSITE" id="PS51671">
    <property type="entry name" value="ACT"/>
    <property type="match status" value="1"/>
</dbReference>
<dbReference type="SUPFAM" id="SSF81271">
    <property type="entry name" value="TGS-like"/>
    <property type="match status" value="1"/>
</dbReference>
<dbReference type="InterPro" id="IPR045600">
    <property type="entry name" value="RelA/SpoT_AH_RIS"/>
</dbReference>
<evidence type="ECO:0000256" key="1">
    <source>
        <dbReference type="ARBA" id="ARBA00004976"/>
    </source>
</evidence>
<keyword evidence="4" id="KW-0808">Transferase</keyword>
<keyword evidence="19" id="KW-1185">Reference proteome</keyword>
<dbReference type="FunFam" id="3.30.70.260:FF:000003">
    <property type="entry name" value="GTP pyrophosphokinase RelA"/>
    <property type="match status" value="1"/>
</dbReference>
<evidence type="ECO:0000256" key="9">
    <source>
        <dbReference type="ARBA" id="ARBA00029754"/>
    </source>
</evidence>
<keyword evidence="6" id="KW-0418">Kinase</keyword>
<evidence type="ECO:0000259" key="15">
    <source>
        <dbReference type="PROSITE" id="PS51671"/>
    </source>
</evidence>
<feature type="region of interest" description="Disordered" evidence="14">
    <location>
        <begin position="1"/>
        <end position="89"/>
    </location>
</feature>
<dbReference type="PROSITE" id="PS51831">
    <property type="entry name" value="HD"/>
    <property type="match status" value="1"/>
</dbReference>
<dbReference type="Pfam" id="PF19296">
    <property type="entry name" value="RelA_AH_RIS"/>
    <property type="match status" value="1"/>
</dbReference>
<dbReference type="InterPro" id="IPR003607">
    <property type="entry name" value="HD/PDEase_dom"/>
</dbReference>
<evidence type="ECO:0000256" key="4">
    <source>
        <dbReference type="ARBA" id="ARBA00022679"/>
    </source>
</evidence>
<comment type="similarity">
    <text evidence="13">Belongs to the relA/spoT family.</text>
</comment>
<dbReference type="InterPro" id="IPR012675">
    <property type="entry name" value="Beta-grasp_dom_sf"/>
</dbReference>
<evidence type="ECO:0000256" key="11">
    <source>
        <dbReference type="ARBA" id="ARBA00033308"/>
    </source>
</evidence>
<dbReference type="CDD" id="cd04876">
    <property type="entry name" value="ACT_RelA-SpoT"/>
    <property type="match status" value="1"/>
</dbReference>
<dbReference type="PROSITE" id="PS51880">
    <property type="entry name" value="TGS"/>
    <property type="match status" value="1"/>
</dbReference>
<evidence type="ECO:0000256" key="7">
    <source>
        <dbReference type="ARBA" id="ARBA00022840"/>
    </source>
</evidence>
<dbReference type="Gene3D" id="3.10.20.30">
    <property type="match status" value="1"/>
</dbReference>
<evidence type="ECO:0000256" key="8">
    <source>
        <dbReference type="ARBA" id="ARBA00023134"/>
    </source>
</evidence>
<feature type="domain" description="ACT" evidence="15">
    <location>
        <begin position="770"/>
        <end position="844"/>
    </location>
</feature>
<dbReference type="Proteomes" id="UP000630936">
    <property type="component" value="Unassembled WGS sequence"/>
</dbReference>